<feature type="compositionally biased region" description="Polar residues" evidence="1">
    <location>
        <begin position="74"/>
        <end position="86"/>
    </location>
</feature>
<keyword evidence="4" id="KW-1185">Reference proteome</keyword>
<dbReference type="PANTHER" id="PTHR11008">
    <property type="entry name" value="PROTEIN TAKEOUT-LIKE PROTEIN"/>
    <property type="match status" value="1"/>
</dbReference>
<dbReference type="AlphaFoldDB" id="A0AAN9TVW7"/>
<feature type="compositionally biased region" description="Polar residues" evidence="1">
    <location>
        <begin position="37"/>
        <end position="47"/>
    </location>
</feature>
<dbReference type="Proteomes" id="UP001367676">
    <property type="component" value="Unassembled WGS sequence"/>
</dbReference>
<dbReference type="Pfam" id="PF06585">
    <property type="entry name" value="JHBP"/>
    <property type="match status" value="1"/>
</dbReference>
<dbReference type="InterPro" id="IPR038606">
    <property type="entry name" value="To_sf"/>
</dbReference>
<protein>
    <submittedName>
        <fullName evidence="3">Uncharacterized protein</fullName>
    </submittedName>
</protein>
<keyword evidence="2" id="KW-0732">Signal</keyword>
<feature type="chain" id="PRO_5042884846" evidence="2">
    <location>
        <begin position="18"/>
        <end position="502"/>
    </location>
</feature>
<evidence type="ECO:0000256" key="1">
    <source>
        <dbReference type="SAM" id="MobiDB-lite"/>
    </source>
</evidence>
<dbReference type="EMBL" id="JBBCAQ010000020">
    <property type="protein sequence ID" value="KAK7593015.1"/>
    <property type="molecule type" value="Genomic_DNA"/>
</dbReference>
<feature type="signal peptide" evidence="2">
    <location>
        <begin position="1"/>
        <end position="17"/>
    </location>
</feature>
<sequence length="502" mass="55853">MWILCLWFVSLHQIVSGDDEPASTLINTAIPDAETTTTLPSNFTTVKDTSHKDNSKPQATPAAETTAETTLATSESISVTTEGITTKGSPPEINTTLVFLTLGNQVKLIMEHFQKVNPVGFPGQEILPDPLPAPNVTESFGLVGKSEFYDIIVHGLSNFTVESVNMLLAQMTVYVQIRMKVVNILGNYTQTNVMFFTSQGPINLTLTNVTAEGIVFLEVEPDGSLHANRSVTEIKYEKVAIHVGEKNTAPLSTFVDAAGLAVVGAILPFIQARIDERLTTEVNKKLKDSPRFPALRNISPADLLVLKSREYVRKNFEPHKVQNMINFDSDYFTLSVGPVTLRGLSNFARVGDISLGMVNKTMVVKVRFVTGRVGGEGQFLLNLGKVPQVAANQRRANISIDRLQFEATLHQSLDMTQKPRLEELNLEMSPVHVQLDNNGQFNYLIEQLIYRLPDYLRYYLIDVLAEPIKKKIQKDILDEVNVEEMMAKNLPLLDKLLQENKI</sequence>
<dbReference type="InterPro" id="IPR010562">
    <property type="entry name" value="Haemolymph_juvenile_hormone-bd"/>
</dbReference>
<reference evidence="3 4" key="1">
    <citation type="submission" date="2024-03" db="EMBL/GenBank/DDBJ databases">
        <title>Adaptation during the transition from Ophiocordyceps entomopathogen to insect associate is accompanied by gene loss and intensified selection.</title>
        <authorList>
            <person name="Ward C.M."/>
            <person name="Onetto C.A."/>
            <person name="Borneman A.R."/>
        </authorList>
    </citation>
    <scope>NUCLEOTIDE SEQUENCE [LARGE SCALE GENOMIC DNA]</scope>
    <source>
        <strain evidence="3">AWRI1</strain>
        <tissue evidence="3">Single Adult Female</tissue>
    </source>
</reference>
<comment type="caution">
    <text evidence="3">The sequence shown here is derived from an EMBL/GenBank/DDBJ whole genome shotgun (WGS) entry which is preliminary data.</text>
</comment>
<evidence type="ECO:0000256" key="2">
    <source>
        <dbReference type="SAM" id="SignalP"/>
    </source>
</evidence>
<dbReference type="Gene3D" id="3.15.10.30">
    <property type="entry name" value="Haemolymph juvenile hormone binding protein"/>
    <property type="match status" value="1"/>
</dbReference>
<proteinExistence type="predicted"/>
<gene>
    <name evidence="3" type="ORF">V9T40_007767</name>
</gene>
<name>A0AAN9TVW7_9HEMI</name>
<feature type="region of interest" description="Disordered" evidence="1">
    <location>
        <begin position="37"/>
        <end position="86"/>
    </location>
</feature>
<feature type="compositionally biased region" description="Low complexity" evidence="1">
    <location>
        <begin position="59"/>
        <end position="73"/>
    </location>
</feature>
<accession>A0AAN9TVW7</accession>
<dbReference type="PANTHER" id="PTHR11008:SF13">
    <property type="entry name" value="FI04421P"/>
    <property type="match status" value="1"/>
</dbReference>
<evidence type="ECO:0000313" key="3">
    <source>
        <dbReference type="EMBL" id="KAK7593015.1"/>
    </source>
</evidence>
<evidence type="ECO:0000313" key="4">
    <source>
        <dbReference type="Proteomes" id="UP001367676"/>
    </source>
</evidence>
<organism evidence="3 4">
    <name type="scientific">Parthenolecanium corni</name>
    <dbReference type="NCBI Taxonomy" id="536013"/>
    <lineage>
        <taxon>Eukaryota</taxon>
        <taxon>Metazoa</taxon>
        <taxon>Ecdysozoa</taxon>
        <taxon>Arthropoda</taxon>
        <taxon>Hexapoda</taxon>
        <taxon>Insecta</taxon>
        <taxon>Pterygota</taxon>
        <taxon>Neoptera</taxon>
        <taxon>Paraneoptera</taxon>
        <taxon>Hemiptera</taxon>
        <taxon>Sternorrhyncha</taxon>
        <taxon>Coccoidea</taxon>
        <taxon>Coccidae</taxon>
        <taxon>Parthenolecanium</taxon>
    </lineage>
</organism>